<accession>A0A6J4S7E3</accession>
<evidence type="ECO:0000256" key="1">
    <source>
        <dbReference type="SAM" id="MobiDB-lite"/>
    </source>
</evidence>
<name>A0A6J4S7E3_9ACTN</name>
<proteinExistence type="predicted"/>
<evidence type="ECO:0000313" key="2">
    <source>
        <dbReference type="EMBL" id="CAA9491642.1"/>
    </source>
</evidence>
<sequence>DSARVRRLPAQERRHRLSRTPAQRGPRRPRPAPRKRACARRGRADRRRSRKPRRRGASLCGRLRRGEGAKLSRDGRGRGSLSARWSVPRCSPRSRRRPSGRLSHRWRAPPARADSRAGGHRGRDPHRFSVRDRGGTGPRPRPRGRRGDGGQRTRPRGRRRRSSRSARRRGTAGGRARRRGRRSLPEDQSSSARPDPRRRRPALRAPARPPAAALELSRAQPDHGGPGAVDRGRRGRGGLGNPDHGRVRRPARPGGRGGAGTGDREAGRWEQPPLARGSGRDPVASGCSRRAARGRILAALRPHRGRAQCGQAAPPGGVASPGAQRARVGGVVTRAEVHQGATRATARSLAAPCARPRRGRRGRRGHRARDGSRTRSRSGGAGTTRAHGAGGPRRARELRPHPGRPGRRRAYPRGSRLQRGPTL</sequence>
<feature type="compositionally biased region" description="Basic residues" evidence="1">
    <location>
        <begin position="401"/>
        <end position="411"/>
    </location>
</feature>
<dbReference type="EMBL" id="CADCVU010000068">
    <property type="protein sequence ID" value="CAA9491642.1"/>
    <property type="molecule type" value="Genomic_DNA"/>
</dbReference>
<feature type="compositionally biased region" description="Basic residues" evidence="1">
    <location>
        <begin position="92"/>
        <end position="107"/>
    </location>
</feature>
<feature type="compositionally biased region" description="Basic residues" evidence="1">
    <location>
        <begin position="153"/>
        <end position="182"/>
    </location>
</feature>
<reference evidence="2" key="1">
    <citation type="submission" date="2020-02" db="EMBL/GenBank/DDBJ databases">
        <authorList>
            <person name="Meier V. D."/>
        </authorList>
    </citation>
    <scope>NUCLEOTIDE SEQUENCE</scope>
    <source>
        <strain evidence="2">AVDCRST_MAG45</strain>
    </source>
</reference>
<feature type="compositionally biased region" description="Basic and acidic residues" evidence="1">
    <location>
        <begin position="64"/>
        <end position="77"/>
    </location>
</feature>
<feature type="non-terminal residue" evidence="2">
    <location>
        <position position="1"/>
    </location>
</feature>
<feature type="compositionally biased region" description="Low complexity" evidence="1">
    <location>
        <begin position="310"/>
        <end position="323"/>
    </location>
</feature>
<gene>
    <name evidence="2" type="ORF">AVDCRST_MAG45-784</name>
</gene>
<feature type="region of interest" description="Disordered" evidence="1">
    <location>
        <begin position="1"/>
        <end position="288"/>
    </location>
</feature>
<feature type="compositionally biased region" description="Basic residues" evidence="1">
    <location>
        <begin position="355"/>
        <end position="367"/>
    </location>
</feature>
<protein>
    <submittedName>
        <fullName evidence="2">Rossmann fold nucleotide-binding protein Smf possibly involved in DNA uptake</fullName>
    </submittedName>
</protein>
<feature type="non-terminal residue" evidence="2">
    <location>
        <position position="423"/>
    </location>
</feature>
<feature type="compositionally biased region" description="Low complexity" evidence="1">
    <location>
        <begin position="203"/>
        <end position="219"/>
    </location>
</feature>
<dbReference type="AlphaFoldDB" id="A0A6J4S7E3"/>
<feature type="compositionally biased region" description="Basic and acidic residues" evidence="1">
    <location>
        <begin position="113"/>
        <end position="134"/>
    </location>
</feature>
<feature type="region of interest" description="Disordered" evidence="1">
    <location>
        <begin position="305"/>
        <end position="423"/>
    </location>
</feature>
<organism evidence="2">
    <name type="scientific">uncultured Solirubrobacterales bacterium</name>
    <dbReference type="NCBI Taxonomy" id="768556"/>
    <lineage>
        <taxon>Bacteria</taxon>
        <taxon>Bacillati</taxon>
        <taxon>Actinomycetota</taxon>
        <taxon>Thermoleophilia</taxon>
        <taxon>Solirubrobacterales</taxon>
        <taxon>environmental samples</taxon>
    </lineage>
</organism>
<feature type="compositionally biased region" description="Basic and acidic residues" evidence="1">
    <location>
        <begin position="1"/>
        <end position="12"/>
    </location>
</feature>
<feature type="compositionally biased region" description="Basic residues" evidence="1">
    <location>
        <begin position="25"/>
        <end position="56"/>
    </location>
</feature>